<dbReference type="AlphaFoldDB" id="A0A084ELS0"/>
<keyword evidence="7" id="KW-0479">Metal-binding</keyword>
<keyword evidence="9 13" id="KW-1133">Transmembrane helix</keyword>
<dbReference type="PATRIC" id="fig|13690.10.peg.2353"/>
<dbReference type="SUPFAM" id="SSF81342">
    <property type="entry name" value="Transmembrane di-heme cytochromes"/>
    <property type="match status" value="1"/>
</dbReference>
<evidence type="ECO:0000256" key="2">
    <source>
        <dbReference type="ARBA" id="ARBA00004651"/>
    </source>
</evidence>
<protein>
    <submittedName>
        <fullName evidence="15">Cytochrome B561</fullName>
    </submittedName>
</protein>
<dbReference type="Gene3D" id="1.20.950.20">
    <property type="entry name" value="Transmembrane di-heme cytochromes, Chain C"/>
    <property type="match status" value="1"/>
</dbReference>
<dbReference type="PANTHER" id="PTHR30529">
    <property type="entry name" value="CYTOCHROME B561"/>
    <property type="match status" value="1"/>
</dbReference>
<evidence type="ECO:0000313" key="16">
    <source>
        <dbReference type="Proteomes" id="UP000028534"/>
    </source>
</evidence>
<dbReference type="Pfam" id="PF01292">
    <property type="entry name" value="Ni_hydr_CYTB"/>
    <property type="match status" value="1"/>
</dbReference>
<comment type="subcellular location">
    <subcellularLocation>
        <location evidence="2">Cell membrane</location>
        <topology evidence="2">Multi-pass membrane protein</topology>
    </subcellularLocation>
</comment>
<dbReference type="eggNOG" id="COG3038">
    <property type="taxonomic scope" value="Bacteria"/>
</dbReference>
<evidence type="ECO:0000256" key="1">
    <source>
        <dbReference type="ARBA" id="ARBA00001970"/>
    </source>
</evidence>
<keyword evidence="4" id="KW-1003">Cell membrane</keyword>
<feature type="domain" description="Cytochrome b561 bacterial/Ni-hydrogenase" evidence="14">
    <location>
        <begin position="3"/>
        <end position="170"/>
    </location>
</feature>
<evidence type="ECO:0000256" key="11">
    <source>
        <dbReference type="ARBA" id="ARBA00023136"/>
    </source>
</evidence>
<dbReference type="STRING" id="13690.AX777_07675"/>
<feature type="transmembrane region" description="Helical" evidence="13">
    <location>
        <begin position="39"/>
        <end position="59"/>
    </location>
</feature>
<keyword evidence="8" id="KW-0249">Electron transport</keyword>
<dbReference type="PANTHER" id="PTHR30529:SF1">
    <property type="entry name" value="CYTOCHROME B561 HOMOLOG 2"/>
    <property type="match status" value="1"/>
</dbReference>
<accession>A0A084ELS0</accession>
<evidence type="ECO:0000313" key="15">
    <source>
        <dbReference type="EMBL" id="KEZ18912.1"/>
    </source>
</evidence>
<comment type="similarity">
    <text evidence="12">Belongs to the cytochrome b561 family.</text>
</comment>
<dbReference type="GO" id="GO:0005886">
    <property type="term" value="C:plasma membrane"/>
    <property type="evidence" value="ECO:0007669"/>
    <property type="project" value="UniProtKB-SubCell"/>
</dbReference>
<comment type="caution">
    <text evidence="15">The sequence shown here is derived from an EMBL/GenBank/DDBJ whole genome shotgun (WGS) entry which is preliminary data.</text>
</comment>
<dbReference type="InterPro" id="IPR011577">
    <property type="entry name" value="Cyt_b561_bac/Ni-Hgenase"/>
</dbReference>
<gene>
    <name evidence="15" type="ORF">CP98_02293</name>
</gene>
<feature type="transmembrane region" description="Helical" evidence="13">
    <location>
        <begin position="141"/>
        <end position="159"/>
    </location>
</feature>
<reference evidence="15 16" key="1">
    <citation type="submission" date="2014-03" db="EMBL/GenBank/DDBJ databases">
        <title>Genome sequence of Sphingobium yanoikuyae B1.</title>
        <authorList>
            <person name="Gan H.M."/>
            <person name="Gan H.Y."/>
            <person name="Savka M.A."/>
        </authorList>
    </citation>
    <scope>NUCLEOTIDE SEQUENCE [LARGE SCALE GENOMIC DNA]</scope>
    <source>
        <strain evidence="15 16">B1</strain>
    </source>
</reference>
<evidence type="ECO:0000256" key="6">
    <source>
        <dbReference type="ARBA" id="ARBA00022692"/>
    </source>
</evidence>
<comment type="cofactor">
    <cofactor evidence="1">
        <name>heme b</name>
        <dbReference type="ChEBI" id="CHEBI:60344"/>
    </cofactor>
</comment>
<feature type="transmembrane region" description="Helical" evidence="13">
    <location>
        <begin position="79"/>
        <end position="101"/>
    </location>
</feature>
<evidence type="ECO:0000256" key="9">
    <source>
        <dbReference type="ARBA" id="ARBA00022989"/>
    </source>
</evidence>
<organism evidence="15 16">
    <name type="scientific">Sphingobium yanoikuyae</name>
    <name type="common">Sphingomonas yanoikuyae</name>
    <dbReference type="NCBI Taxonomy" id="13690"/>
    <lineage>
        <taxon>Bacteria</taxon>
        <taxon>Pseudomonadati</taxon>
        <taxon>Pseudomonadota</taxon>
        <taxon>Alphaproteobacteria</taxon>
        <taxon>Sphingomonadales</taxon>
        <taxon>Sphingomonadaceae</taxon>
        <taxon>Sphingobium</taxon>
    </lineage>
</organism>
<evidence type="ECO:0000256" key="10">
    <source>
        <dbReference type="ARBA" id="ARBA00023004"/>
    </source>
</evidence>
<dbReference type="InterPro" id="IPR016174">
    <property type="entry name" value="Di-haem_cyt_TM"/>
</dbReference>
<evidence type="ECO:0000256" key="13">
    <source>
        <dbReference type="SAM" id="Phobius"/>
    </source>
</evidence>
<evidence type="ECO:0000256" key="3">
    <source>
        <dbReference type="ARBA" id="ARBA00022448"/>
    </source>
</evidence>
<evidence type="ECO:0000256" key="12">
    <source>
        <dbReference type="ARBA" id="ARBA00037975"/>
    </source>
</evidence>
<feature type="transmembrane region" description="Helical" evidence="13">
    <location>
        <begin position="7"/>
        <end position="27"/>
    </location>
</feature>
<dbReference type="GO" id="GO:0046872">
    <property type="term" value="F:metal ion binding"/>
    <property type="evidence" value="ECO:0007669"/>
    <property type="project" value="UniProtKB-KW"/>
</dbReference>
<evidence type="ECO:0000256" key="8">
    <source>
        <dbReference type="ARBA" id="ARBA00022982"/>
    </source>
</evidence>
<keyword evidence="6 13" id="KW-0812">Transmembrane</keyword>
<dbReference type="InterPro" id="IPR052168">
    <property type="entry name" value="Cytochrome_b561_oxidase"/>
</dbReference>
<dbReference type="Proteomes" id="UP000028534">
    <property type="component" value="Unassembled WGS sequence"/>
</dbReference>
<keyword evidence="10" id="KW-0408">Iron</keyword>
<dbReference type="EMBL" id="JGVR01000012">
    <property type="protein sequence ID" value="KEZ18912.1"/>
    <property type="molecule type" value="Genomic_DNA"/>
</dbReference>
<proteinExistence type="inferred from homology"/>
<evidence type="ECO:0000256" key="5">
    <source>
        <dbReference type="ARBA" id="ARBA00022617"/>
    </source>
</evidence>
<dbReference type="GO" id="GO:0022904">
    <property type="term" value="P:respiratory electron transport chain"/>
    <property type="evidence" value="ECO:0007669"/>
    <property type="project" value="InterPro"/>
</dbReference>
<dbReference type="GO" id="GO:0020037">
    <property type="term" value="F:heme binding"/>
    <property type="evidence" value="ECO:0007669"/>
    <property type="project" value="TreeGrafter"/>
</dbReference>
<keyword evidence="3" id="KW-0813">Transport</keyword>
<evidence type="ECO:0000256" key="4">
    <source>
        <dbReference type="ARBA" id="ARBA00022475"/>
    </source>
</evidence>
<sequence>MARYTSVARLLHWIIAILILVNLWLGFAHDSLPKDWKVMPIHKSIGLTVLALTILRIVWRLGHKPPALPAAMPGWEKLAANLTHIAFYAFMLIVPLSGWIMSSAGERPLNWFFLFDVPKFGVAKGDAIVGISHEAHELIPWLWSALIIVHILAALRHHFMLKDGVLRRML</sequence>
<name>A0A084ELS0_SPHYA</name>
<dbReference type="RefSeq" id="WP_037519436.1">
    <property type="nucleotide sequence ID" value="NZ_JGVR01000012.1"/>
</dbReference>
<keyword evidence="11 13" id="KW-0472">Membrane</keyword>
<evidence type="ECO:0000259" key="14">
    <source>
        <dbReference type="Pfam" id="PF01292"/>
    </source>
</evidence>
<keyword evidence="5" id="KW-0349">Heme</keyword>
<dbReference type="GO" id="GO:0009055">
    <property type="term" value="F:electron transfer activity"/>
    <property type="evidence" value="ECO:0007669"/>
    <property type="project" value="InterPro"/>
</dbReference>
<evidence type="ECO:0000256" key="7">
    <source>
        <dbReference type="ARBA" id="ARBA00022723"/>
    </source>
</evidence>